<dbReference type="Pfam" id="PF11938">
    <property type="entry name" value="DUF3456"/>
    <property type="match status" value="1"/>
</dbReference>
<feature type="signal peptide" evidence="2">
    <location>
        <begin position="1"/>
        <end position="16"/>
    </location>
</feature>
<feature type="domain" description="DUF3456" evidence="3">
    <location>
        <begin position="27"/>
        <end position="166"/>
    </location>
</feature>
<gene>
    <name evidence="4" type="ORF">BSAL_47100c</name>
</gene>
<evidence type="ECO:0000313" key="5">
    <source>
        <dbReference type="Proteomes" id="UP000051952"/>
    </source>
</evidence>
<evidence type="ECO:0000256" key="1">
    <source>
        <dbReference type="SAM" id="MobiDB-lite"/>
    </source>
</evidence>
<protein>
    <recommendedName>
        <fullName evidence="3">DUF3456 domain-containing protein</fullName>
    </recommendedName>
</protein>
<evidence type="ECO:0000256" key="2">
    <source>
        <dbReference type="SAM" id="SignalP"/>
    </source>
</evidence>
<feature type="region of interest" description="Disordered" evidence="1">
    <location>
        <begin position="205"/>
        <end position="226"/>
    </location>
</feature>
<dbReference type="EMBL" id="CYKH01002227">
    <property type="protein sequence ID" value="CUG94221.1"/>
    <property type="molecule type" value="Genomic_DNA"/>
</dbReference>
<dbReference type="AlphaFoldDB" id="A0A0S4JVF1"/>
<dbReference type="Proteomes" id="UP000051952">
    <property type="component" value="Unassembled WGS sequence"/>
</dbReference>
<organism evidence="4 5">
    <name type="scientific">Bodo saltans</name>
    <name type="common">Flagellated protozoan</name>
    <dbReference type="NCBI Taxonomy" id="75058"/>
    <lineage>
        <taxon>Eukaryota</taxon>
        <taxon>Discoba</taxon>
        <taxon>Euglenozoa</taxon>
        <taxon>Kinetoplastea</taxon>
        <taxon>Metakinetoplastina</taxon>
        <taxon>Eubodonida</taxon>
        <taxon>Bodonidae</taxon>
        <taxon>Bodo</taxon>
    </lineage>
</organism>
<reference evidence="5" key="1">
    <citation type="submission" date="2015-09" db="EMBL/GenBank/DDBJ databases">
        <authorList>
            <consortium name="Pathogen Informatics"/>
        </authorList>
    </citation>
    <scope>NUCLEOTIDE SEQUENCE [LARGE SCALE GENOMIC DNA]</scope>
    <source>
        <strain evidence="5">Lake Konstanz</strain>
    </source>
</reference>
<feature type="compositionally biased region" description="Basic and acidic residues" evidence="1">
    <location>
        <begin position="205"/>
        <end position="225"/>
    </location>
</feature>
<name>A0A0S4JVF1_BODSA</name>
<dbReference type="OrthoDB" id="249838at2759"/>
<proteinExistence type="predicted"/>
<keyword evidence="2" id="KW-0732">Signal</keyword>
<accession>A0A0S4JVF1</accession>
<dbReference type="InterPro" id="IPR021852">
    <property type="entry name" value="DUF3456"/>
</dbReference>
<sequence length="248" mass="29277">MAVAFSVVFLAFIASALEPLSSQPQLQCSACLAIAELVGQKMNDTAKLKTTFQASHRLDARNKVKRIDYESSELRAYEILDGFCNELEKDYIFRLGENNLRLFSSNKSLTRANYYGKNDKKELRSVSKRLRDICNEITEEDDTKIISLIKKERYLDEFQQKLCFSEGFKCCGTKKVEASKEKERERREKWLELKKVKDEKIKARAEREKRKKEREEEEKKRREESCSTTVDYLLFHFIPFNLRVEHTW</sequence>
<evidence type="ECO:0000313" key="4">
    <source>
        <dbReference type="EMBL" id="CUG94221.1"/>
    </source>
</evidence>
<keyword evidence="5" id="KW-1185">Reference proteome</keyword>
<dbReference type="VEuPathDB" id="TriTrypDB:BSAL_47100c"/>
<evidence type="ECO:0000259" key="3">
    <source>
        <dbReference type="Pfam" id="PF11938"/>
    </source>
</evidence>
<feature type="chain" id="PRO_5006622902" description="DUF3456 domain-containing protein" evidence="2">
    <location>
        <begin position="17"/>
        <end position="248"/>
    </location>
</feature>